<reference evidence="2 3" key="1">
    <citation type="submission" date="2020-03" db="EMBL/GenBank/DDBJ databases">
        <title>Soil Listeria distribution.</title>
        <authorList>
            <person name="Liao J."/>
            <person name="Wiedmann M."/>
        </authorList>
    </citation>
    <scope>NUCLEOTIDE SEQUENCE [LARGE SCALE GENOMIC DNA]</scope>
    <source>
        <strain evidence="2 3">FSL L7-1560</strain>
    </source>
</reference>
<feature type="transmembrane region" description="Helical" evidence="1">
    <location>
        <begin position="142"/>
        <end position="161"/>
    </location>
</feature>
<feature type="transmembrane region" description="Helical" evidence="1">
    <location>
        <begin position="104"/>
        <end position="130"/>
    </location>
</feature>
<feature type="transmembrane region" description="Helical" evidence="1">
    <location>
        <begin position="43"/>
        <end position="66"/>
    </location>
</feature>
<gene>
    <name evidence="2" type="ORF">HB897_10335</name>
</gene>
<keyword evidence="1" id="KW-1133">Transmembrane helix</keyword>
<dbReference type="Proteomes" id="UP000523362">
    <property type="component" value="Unassembled WGS sequence"/>
</dbReference>
<organism evidence="2 3">
    <name type="scientific">Listeria seeligeri</name>
    <dbReference type="NCBI Taxonomy" id="1640"/>
    <lineage>
        <taxon>Bacteria</taxon>
        <taxon>Bacillati</taxon>
        <taxon>Bacillota</taxon>
        <taxon>Bacilli</taxon>
        <taxon>Bacillales</taxon>
        <taxon>Listeriaceae</taxon>
        <taxon>Listeria</taxon>
    </lineage>
</organism>
<evidence type="ECO:0000313" key="2">
    <source>
        <dbReference type="EMBL" id="MBC1486626.1"/>
    </source>
</evidence>
<protein>
    <submittedName>
        <fullName evidence="2">Uncharacterized protein</fullName>
    </submittedName>
</protein>
<dbReference type="EMBL" id="JAARRG010000007">
    <property type="protein sequence ID" value="MBC1486626.1"/>
    <property type="molecule type" value="Genomic_DNA"/>
</dbReference>
<sequence length="279" mass="32331">MKLTNILFNKKIKESAEKIDFNKASQIITNTTINKLMNQKLLFMRYSIFAIIIIIEILLASTLSGWVVSSPIFALMEWLVILLTIIYFFKMISKCFSENYLTRFYSCCSIIFSIVSCIFSLGLWFVLAAFSSGIKEEYLDQILLQTIITVVVAILVGYAIYKYLQYLAIKELADFDETLKVPLWGRVVDKSVIYGIVIVIGGMQVYRMNKFWLLNDSSWVSTLLVPIAQTVLGAIIIILLIALPVRFFYPEFVKSYLLQKYAEEFRKENDMTEKEWYTE</sequence>
<evidence type="ECO:0000313" key="3">
    <source>
        <dbReference type="Proteomes" id="UP000523362"/>
    </source>
</evidence>
<feature type="transmembrane region" description="Helical" evidence="1">
    <location>
        <begin position="187"/>
        <end position="206"/>
    </location>
</feature>
<proteinExistence type="predicted"/>
<evidence type="ECO:0000256" key="1">
    <source>
        <dbReference type="SAM" id="Phobius"/>
    </source>
</evidence>
<feature type="transmembrane region" description="Helical" evidence="1">
    <location>
        <begin position="72"/>
        <end position="92"/>
    </location>
</feature>
<keyword evidence="1" id="KW-0812">Transmembrane</keyword>
<comment type="caution">
    <text evidence="2">The sequence shown here is derived from an EMBL/GenBank/DDBJ whole genome shotgun (WGS) entry which is preliminary data.</text>
</comment>
<name>A0A7X0X3R6_LISSE</name>
<feature type="transmembrane region" description="Helical" evidence="1">
    <location>
        <begin position="226"/>
        <end position="249"/>
    </location>
</feature>
<dbReference type="RefSeq" id="WP_185383885.1">
    <property type="nucleotide sequence ID" value="NZ_CP124262.1"/>
</dbReference>
<keyword evidence="1" id="KW-0472">Membrane</keyword>
<dbReference type="AlphaFoldDB" id="A0A7X0X3R6"/>
<accession>A0A7X0X3R6</accession>